<protein>
    <submittedName>
        <fullName evidence="1">Nuclear receptor-binding protein-like</fullName>
    </submittedName>
</protein>
<evidence type="ECO:0000313" key="1">
    <source>
        <dbReference type="EMBL" id="KPJ04960.1"/>
    </source>
</evidence>
<proteinExistence type="predicted"/>
<accession>A0A194QJ56</accession>
<keyword evidence="2" id="KW-1185">Reference proteome</keyword>
<organism evidence="1 2">
    <name type="scientific">Papilio xuthus</name>
    <name type="common">Asian swallowtail butterfly</name>
    <dbReference type="NCBI Taxonomy" id="66420"/>
    <lineage>
        <taxon>Eukaryota</taxon>
        <taxon>Metazoa</taxon>
        <taxon>Ecdysozoa</taxon>
        <taxon>Arthropoda</taxon>
        <taxon>Hexapoda</taxon>
        <taxon>Insecta</taxon>
        <taxon>Pterygota</taxon>
        <taxon>Neoptera</taxon>
        <taxon>Endopterygota</taxon>
        <taxon>Lepidoptera</taxon>
        <taxon>Glossata</taxon>
        <taxon>Ditrysia</taxon>
        <taxon>Papilionoidea</taxon>
        <taxon>Papilionidae</taxon>
        <taxon>Papilioninae</taxon>
        <taxon>Papilio</taxon>
    </lineage>
</organism>
<gene>
    <name evidence="1" type="ORF">RR46_04076</name>
</gene>
<dbReference type="Proteomes" id="UP000053268">
    <property type="component" value="Unassembled WGS sequence"/>
</dbReference>
<dbReference type="STRING" id="66420.A0A194QJ56"/>
<reference evidence="1 2" key="1">
    <citation type="journal article" date="2015" name="Nat. Commun.">
        <title>Outbred genome sequencing and CRISPR/Cas9 gene editing in butterflies.</title>
        <authorList>
            <person name="Li X."/>
            <person name="Fan D."/>
            <person name="Zhang W."/>
            <person name="Liu G."/>
            <person name="Zhang L."/>
            <person name="Zhao L."/>
            <person name="Fang X."/>
            <person name="Chen L."/>
            <person name="Dong Y."/>
            <person name="Chen Y."/>
            <person name="Ding Y."/>
            <person name="Zhao R."/>
            <person name="Feng M."/>
            <person name="Zhu Y."/>
            <person name="Feng Y."/>
            <person name="Jiang X."/>
            <person name="Zhu D."/>
            <person name="Xiang H."/>
            <person name="Feng X."/>
            <person name="Li S."/>
            <person name="Wang J."/>
            <person name="Zhang G."/>
            <person name="Kronforst M.R."/>
            <person name="Wang W."/>
        </authorList>
    </citation>
    <scope>NUCLEOTIDE SEQUENCE [LARGE SCALE GENOMIC DNA]</scope>
    <source>
        <strain evidence="1">Ya'a_city_454_Px</strain>
        <tissue evidence="1">Whole body</tissue>
    </source>
</reference>
<evidence type="ECO:0000313" key="2">
    <source>
        <dbReference type="Proteomes" id="UP000053268"/>
    </source>
</evidence>
<keyword evidence="1" id="KW-0675">Receptor</keyword>
<sequence>MTILLRMDDKMNRQLTCAVSRRDSAPALAHELVQLGFIHEVITTPSPRPPSLPSSLTTVLRLAGGPRQAVSADRGVSAR</sequence>
<dbReference type="AlphaFoldDB" id="A0A194QJ56"/>
<name>A0A194QJ56_PAPXU</name>
<dbReference type="EMBL" id="KQ458793">
    <property type="protein sequence ID" value="KPJ04960.1"/>
    <property type="molecule type" value="Genomic_DNA"/>
</dbReference>